<reference evidence="2 3" key="1">
    <citation type="submission" date="2016-12" db="EMBL/GenBank/DDBJ databases">
        <title>The genomes of Aspergillus section Nigri reveals drivers in fungal speciation.</title>
        <authorList>
            <consortium name="DOE Joint Genome Institute"/>
            <person name="Vesth T.C."/>
            <person name="Nybo J."/>
            <person name="Theobald S."/>
            <person name="Brandl J."/>
            <person name="Frisvad J.C."/>
            <person name="Nielsen K.F."/>
            <person name="Lyhne E.K."/>
            <person name="Kogle M.E."/>
            <person name="Kuo A."/>
            <person name="Riley R."/>
            <person name="Clum A."/>
            <person name="Nolan M."/>
            <person name="Lipzen A."/>
            <person name="Salamov A."/>
            <person name="Henrissat B."/>
            <person name="Wiebenga A."/>
            <person name="De Vries R.P."/>
            <person name="Grigoriev I.V."/>
            <person name="Mortensen U.H."/>
            <person name="Andersen M.R."/>
            <person name="Baker S.E."/>
        </authorList>
    </citation>
    <scope>NUCLEOTIDE SEQUENCE [LARGE SCALE GENOMIC DNA]</scope>
    <source>
        <strain evidence="2 3">CBS 115572</strain>
    </source>
</reference>
<dbReference type="GeneID" id="37116627"/>
<organism evidence="2 3">
    <name type="scientific">Aspergillus sclerotioniger CBS 115572</name>
    <dbReference type="NCBI Taxonomy" id="1450535"/>
    <lineage>
        <taxon>Eukaryota</taxon>
        <taxon>Fungi</taxon>
        <taxon>Dikarya</taxon>
        <taxon>Ascomycota</taxon>
        <taxon>Pezizomycotina</taxon>
        <taxon>Eurotiomycetes</taxon>
        <taxon>Eurotiomycetidae</taxon>
        <taxon>Eurotiales</taxon>
        <taxon>Aspergillaceae</taxon>
        <taxon>Aspergillus</taxon>
        <taxon>Aspergillus subgen. Circumdati</taxon>
    </lineage>
</organism>
<gene>
    <name evidence="2" type="ORF">BO94DRAFT_565264</name>
</gene>
<comment type="caution">
    <text evidence="2">The sequence shown here is derived from an EMBL/GenBank/DDBJ whole genome shotgun (WGS) entry which is preliminary data.</text>
</comment>
<feature type="region of interest" description="Disordered" evidence="1">
    <location>
        <begin position="335"/>
        <end position="373"/>
    </location>
</feature>
<dbReference type="Proteomes" id="UP000246702">
    <property type="component" value="Unassembled WGS sequence"/>
</dbReference>
<proteinExistence type="predicted"/>
<dbReference type="STRING" id="1450535.A0A317WVW5"/>
<dbReference type="OrthoDB" id="5346728at2759"/>
<accession>A0A317WVW5</accession>
<evidence type="ECO:0000256" key="1">
    <source>
        <dbReference type="SAM" id="MobiDB-lite"/>
    </source>
</evidence>
<name>A0A317WVW5_9EURO</name>
<dbReference type="AlphaFoldDB" id="A0A317WVW5"/>
<feature type="compositionally biased region" description="Basic and acidic residues" evidence="1">
    <location>
        <begin position="361"/>
        <end position="372"/>
    </location>
</feature>
<protein>
    <submittedName>
        <fullName evidence="2">Uncharacterized protein</fullName>
    </submittedName>
</protein>
<dbReference type="RefSeq" id="XP_025468353.1">
    <property type="nucleotide sequence ID" value="XM_025614484.1"/>
</dbReference>
<keyword evidence="3" id="KW-1185">Reference proteome</keyword>
<evidence type="ECO:0000313" key="3">
    <source>
        <dbReference type="Proteomes" id="UP000246702"/>
    </source>
</evidence>
<dbReference type="EMBL" id="MSFK01000011">
    <property type="protein sequence ID" value="PWY89442.1"/>
    <property type="molecule type" value="Genomic_DNA"/>
</dbReference>
<evidence type="ECO:0000313" key="2">
    <source>
        <dbReference type="EMBL" id="PWY89442.1"/>
    </source>
</evidence>
<sequence>MPCQSWPAIPSFFPLLPHPARTSATPKRKRPLRWRPTWFKSYSYIAADTIWNPGHPLHPSDNAMPNLGRGSASLTGMTGALSASNTLERARRQAVYFSRTSIATSLSIHLYLPRDCRQQSVRGNRIRSHQDDFPRKSNFERSRLNFPNSRSSGLYQSYCSVRANVSYSDLADRGSIIAHSLSLPCLFSQDTRFPGSSIALDSSQTTKTAGISSRSPQKLEISRKYQVWSTWMELQQPEHTKLIRPPPGTPQTELLASTSSDQLPISMLIQQAWKGASGSSSANSTKLILLNPSKGRHVDKGRPAENRVHNFTPKARRSAADLHGQLRLQHHSMTSNPYDQALSSSEGGGSSARQKKLVRMHRSDKEFRKDNNQKLNRPLTDKISIQELSNWEIQFIDGLDRKLEWLYNQLSPGRRPYHFAMLANHWLNKETWIVIDPPTRVSIDARRQLGDPRFNVPYPNTDWTPKPKYPKVRRKAAYTPRIDSWRAAVNRNRQVLGLHDIVKVFKLYDDPAGDPPDGKVDPSCWILRKPPQGICMSTRQKQVYYEGGAGWQETLDDWQKVRRGYRIRKAVHEGRANRTRAREIALGISRYYRMVAAKDS</sequence>